<dbReference type="EMBL" id="CP099423">
    <property type="protein sequence ID" value="USW54091.1"/>
    <property type="molecule type" value="Genomic_DNA"/>
</dbReference>
<evidence type="ECO:0000313" key="1">
    <source>
        <dbReference type="EMBL" id="USW54091.1"/>
    </source>
</evidence>
<evidence type="ECO:0000313" key="2">
    <source>
        <dbReference type="Proteomes" id="UP001056384"/>
    </source>
</evidence>
<name>A0A9Q9EJT0_9PEZI</name>
<accession>A0A9Q9EJT0</accession>
<reference evidence="1" key="1">
    <citation type="submission" date="2022-06" db="EMBL/GenBank/DDBJ databases">
        <title>Complete genome sequences of two strains of the flax pathogen Septoria linicola.</title>
        <authorList>
            <person name="Lapalu N."/>
            <person name="Simon A."/>
            <person name="Demenou B."/>
            <person name="Paumier D."/>
            <person name="Guillot M.-P."/>
            <person name="Gout L."/>
            <person name="Valade R."/>
        </authorList>
    </citation>
    <scope>NUCLEOTIDE SEQUENCE</scope>
    <source>
        <strain evidence="1">SE15195</strain>
    </source>
</reference>
<sequence length="178" mass="19492">MAAANEAACYATAALSGCHAAKDFVVKHGGAKTAVEGKAGVADAYALLLRSFQGKDEFVAEWLRLVNKRYIRPEDALVEEEGLEWPAETLTGHVKAKLYWHKSPEPTVEAVFAVMQKDHNMIFLGNAFVALGKWLRTPYCPVYPSEAFDRYQEIGRMNGKGKLAQTRGPLVPSHGSLG</sequence>
<keyword evidence="2" id="KW-1185">Reference proteome</keyword>
<dbReference type="AlphaFoldDB" id="A0A9Q9EJT0"/>
<dbReference type="Proteomes" id="UP001056384">
    <property type="component" value="Chromosome 6"/>
</dbReference>
<organism evidence="1 2">
    <name type="scientific">Septoria linicola</name>
    <dbReference type="NCBI Taxonomy" id="215465"/>
    <lineage>
        <taxon>Eukaryota</taxon>
        <taxon>Fungi</taxon>
        <taxon>Dikarya</taxon>
        <taxon>Ascomycota</taxon>
        <taxon>Pezizomycotina</taxon>
        <taxon>Dothideomycetes</taxon>
        <taxon>Dothideomycetidae</taxon>
        <taxon>Mycosphaerellales</taxon>
        <taxon>Mycosphaerellaceae</taxon>
        <taxon>Septoria</taxon>
    </lineage>
</organism>
<gene>
    <name evidence="1" type="ORF">Slin15195_G074100</name>
</gene>
<protein>
    <submittedName>
        <fullName evidence="1">Uncharacterized protein</fullName>
    </submittedName>
</protein>
<proteinExistence type="predicted"/>